<dbReference type="EMBL" id="CADEBC010000478">
    <property type="protein sequence ID" value="CAB3232671.1"/>
    <property type="molecule type" value="Genomic_DNA"/>
</dbReference>
<keyword evidence="3" id="KW-1185">Reference proteome</keyword>
<organism evidence="2 3">
    <name type="scientific">Arctia plantaginis</name>
    <name type="common">Wood tiger moth</name>
    <name type="synonym">Phalaena plantaginis</name>
    <dbReference type="NCBI Taxonomy" id="874455"/>
    <lineage>
        <taxon>Eukaryota</taxon>
        <taxon>Metazoa</taxon>
        <taxon>Ecdysozoa</taxon>
        <taxon>Arthropoda</taxon>
        <taxon>Hexapoda</taxon>
        <taxon>Insecta</taxon>
        <taxon>Pterygota</taxon>
        <taxon>Neoptera</taxon>
        <taxon>Endopterygota</taxon>
        <taxon>Lepidoptera</taxon>
        <taxon>Glossata</taxon>
        <taxon>Ditrysia</taxon>
        <taxon>Noctuoidea</taxon>
        <taxon>Erebidae</taxon>
        <taxon>Arctiinae</taxon>
        <taxon>Arctia</taxon>
    </lineage>
</organism>
<feature type="domain" description="MADF" evidence="1">
    <location>
        <begin position="16"/>
        <end position="48"/>
    </location>
</feature>
<dbReference type="Proteomes" id="UP000494106">
    <property type="component" value="Unassembled WGS sequence"/>
</dbReference>
<evidence type="ECO:0000313" key="2">
    <source>
        <dbReference type="EMBL" id="CAB3232671.1"/>
    </source>
</evidence>
<proteinExistence type="predicted"/>
<name>A0A8S0ZJ59_ARCPL</name>
<dbReference type="Pfam" id="PF10545">
    <property type="entry name" value="MADF_DNA_bdg"/>
    <property type="match status" value="1"/>
</dbReference>
<evidence type="ECO:0000313" key="3">
    <source>
        <dbReference type="Proteomes" id="UP000494106"/>
    </source>
</evidence>
<reference evidence="2 3" key="1">
    <citation type="submission" date="2020-04" db="EMBL/GenBank/DDBJ databases">
        <authorList>
            <person name="Wallbank WR R."/>
            <person name="Pardo Diaz C."/>
            <person name="Kozak K."/>
            <person name="Martin S."/>
            <person name="Jiggins C."/>
            <person name="Moest M."/>
            <person name="Warren A I."/>
            <person name="Byers J.R.P. K."/>
            <person name="Montejo-Kovacevich G."/>
            <person name="Yen C E."/>
        </authorList>
    </citation>
    <scope>NUCLEOTIDE SEQUENCE [LARGE SCALE GENOMIC DNA]</scope>
</reference>
<dbReference type="OrthoDB" id="7371233at2759"/>
<dbReference type="AlphaFoldDB" id="A0A8S0ZJ59"/>
<protein>
    <recommendedName>
        <fullName evidence="1">MADF domain-containing protein</fullName>
    </recommendedName>
</protein>
<dbReference type="InterPro" id="IPR006578">
    <property type="entry name" value="MADF-dom"/>
</dbReference>
<comment type="caution">
    <text evidence="2">The sequence shown here is derived from an EMBL/GenBank/DDBJ whole genome shotgun (WGS) entry which is preliminary data.</text>
</comment>
<gene>
    <name evidence="2" type="ORF">APLA_LOCUS4962</name>
</gene>
<sequence length="119" mass="13198">MVRTKDGDGIKSSSIITEVKRRACLFDTNDPNYGDRAEKARCWEEVCECVVPGWVALGPPEKFAAGMFSDVFINRLIRGCRPAVDARTLNTLVVTGQIVIVAFKLRALCSNVWMLSKCT</sequence>
<accession>A0A8S0ZJ59</accession>
<evidence type="ECO:0000259" key="1">
    <source>
        <dbReference type="Pfam" id="PF10545"/>
    </source>
</evidence>